<feature type="domain" description="Immunoglobulin" evidence="11">
    <location>
        <begin position="150"/>
        <end position="228"/>
    </location>
</feature>
<dbReference type="PANTHER" id="PTHR11738:SF184">
    <property type="entry name" value="ALPHA-1B-GLYCOPROTEIN"/>
    <property type="match status" value="1"/>
</dbReference>
<evidence type="ECO:0000256" key="7">
    <source>
        <dbReference type="ARBA" id="ARBA00023319"/>
    </source>
</evidence>
<dbReference type="STRING" id="379532.ENSPCOP00000013502"/>
<dbReference type="InterPro" id="IPR036179">
    <property type="entry name" value="Ig-like_dom_sf"/>
</dbReference>
<evidence type="ECO:0000256" key="5">
    <source>
        <dbReference type="ARBA" id="ARBA00023157"/>
    </source>
</evidence>
<dbReference type="Gene3D" id="2.60.40.10">
    <property type="entry name" value="Immunoglobulins"/>
    <property type="match status" value="5"/>
</dbReference>
<protein>
    <submittedName>
        <fullName evidence="12">Alpha-1-B glycoprotein</fullName>
    </submittedName>
</protein>
<dbReference type="InterPro" id="IPR013783">
    <property type="entry name" value="Ig-like_fold"/>
</dbReference>
<keyword evidence="13" id="KW-1185">Reference proteome</keyword>
<organism evidence="12 13">
    <name type="scientific">Propithecus coquereli</name>
    <name type="common">Coquerel's sifaka</name>
    <name type="synonym">Propithecus verreauxi coquereli</name>
    <dbReference type="NCBI Taxonomy" id="379532"/>
    <lineage>
        <taxon>Eukaryota</taxon>
        <taxon>Metazoa</taxon>
        <taxon>Chordata</taxon>
        <taxon>Craniata</taxon>
        <taxon>Vertebrata</taxon>
        <taxon>Euteleostomi</taxon>
        <taxon>Mammalia</taxon>
        <taxon>Eutheria</taxon>
        <taxon>Euarchontoglires</taxon>
        <taxon>Primates</taxon>
        <taxon>Strepsirrhini</taxon>
        <taxon>Lemuriformes</taxon>
        <taxon>Indriidae</taxon>
        <taxon>Propithecus</taxon>
    </lineage>
</organism>
<dbReference type="InterPro" id="IPR003598">
    <property type="entry name" value="Ig_sub2"/>
</dbReference>
<name>A0A2K6FHQ5_PROCO</name>
<proteinExistence type="inferred from homology"/>
<feature type="domain" description="Immunoglobulin subtype 2" evidence="10">
    <location>
        <begin position="249"/>
        <end position="312"/>
    </location>
</feature>
<feature type="signal peptide" evidence="9">
    <location>
        <begin position="1"/>
        <end position="16"/>
    </location>
</feature>
<comment type="subcellular location">
    <subcellularLocation>
        <location evidence="1">Cell membrane</location>
        <topology evidence="1">Single-pass type I membrane protein</topology>
    </subcellularLocation>
</comment>
<accession>A0A2K6FHQ5</accession>
<feature type="domain" description="Immunoglobulin subtype 2" evidence="10">
    <location>
        <begin position="342"/>
        <end position="407"/>
    </location>
</feature>
<evidence type="ECO:0000256" key="9">
    <source>
        <dbReference type="SAM" id="SignalP"/>
    </source>
</evidence>
<sequence length="519" mass="55683">MSSPVSFLLLWGEGSAAWGPPGQGLGGIGGLTGAVSTGLTLGPVTEAAVFFQTQPSLWAESESLLEPWANVTLTCQARLPTLDFQLFKDGVSRELMHLDSPAIKHQFLLTGDTRGLYRCRSGLGSGWTELSNLMEVTGPKSLPGPRLLAEPVSWITPGLNATLVCHGGLQGVTFLLRREGDDEYLEVAEAGEDVQATFPVHQAGTYSCSYRSHAAGTPSEPSATVTIKELAAPPPPVLRPQRESGGVLHPGDSATLICVAPLSGVNFQLRRGEKELLVSSSSTSPDRAFFHLRALAPGDGGPYTCRYRLHDQQAAWSGDSAPAELTLSDEKLPPPGLSADPEPGTLVRLRCQAPLVGLRFALVREDEGGRRVQRLLSPAGTEAQFELPNVSVADSANYSCVYVDPEPPFSGSAPSARVELQVHGPPPRPRLRALWSGAATPGRDAVLRCEGHLPDVTVELLRVRETEALHRLSATQPWTDFVLTYVGPQHAGNYSCRYRSWGPNRFESELSDPVELLVA</sequence>
<dbReference type="InterPro" id="IPR016332">
    <property type="entry name" value="A1B_glyco/leuk_Ig-like_rcpt"/>
</dbReference>
<feature type="disulfide bond" evidence="8">
    <location>
        <begin position="75"/>
        <end position="119"/>
    </location>
</feature>
<feature type="domain" description="Immunoglobulin" evidence="11">
    <location>
        <begin position="334"/>
        <end position="423"/>
    </location>
</feature>
<evidence type="ECO:0000313" key="13">
    <source>
        <dbReference type="Proteomes" id="UP000233160"/>
    </source>
</evidence>
<evidence type="ECO:0000256" key="3">
    <source>
        <dbReference type="ARBA" id="ARBA00022729"/>
    </source>
</evidence>
<dbReference type="FunFam" id="2.60.40.10:FF:000033">
    <property type="entry name" value="Killer cell immunoglobulin-like receptor"/>
    <property type="match status" value="3"/>
</dbReference>
<feature type="chain" id="PRO_5014366607" evidence="9">
    <location>
        <begin position="17"/>
        <end position="519"/>
    </location>
</feature>
<feature type="domain" description="Immunoglobulin subtype 2" evidence="10">
    <location>
        <begin position="440"/>
        <end position="502"/>
    </location>
</feature>
<dbReference type="SMART" id="SM00408">
    <property type="entry name" value="IGc2"/>
    <property type="match status" value="3"/>
</dbReference>
<dbReference type="InterPro" id="IPR050412">
    <property type="entry name" value="Ig-like_Receptors_ImmuneReg"/>
</dbReference>
<dbReference type="GeneTree" id="ENSGT01150000286974"/>
<evidence type="ECO:0000259" key="11">
    <source>
        <dbReference type="SMART" id="SM00409"/>
    </source>
</evidence>
<dbReference type="SUPFAM" id="SSF48726">
    <property type="entry name" value="Immunoglobulin"/>
    <property type="match status" value="5"/>
</dbReference>
<evidence type="ECO:0000256" key="1">
    <source>
        <dbReference type="ARBA" id="ARBA00004251"/>
    </source>
</evidence>
<dbReference type="Ensembl" id="ENSPCOT00000024105.1">
    <property type="protein sequence ID" value="ENSPCOP00000013502.1"/>
    <property type="gene ID" value="ENSPCOG00000018376.1"/>
</dbReference>
<gene>
    <name evidence="12" type="primary">A1BG</name>
</gene>
<dbReference type="GO" id="GO:0005576">
    <property type="term" value="C:extracellular region"/>
    <property type="evidence" value="ECO:0007669"/>
    <property type="project" value="Ensembl"/>
</dbReference>
<evidence type="ECO:0000256" key="6">
    <source>
        <dbReference type="ARBA" id="ARBA00023180"/>
    </source>
</evidence>
<evidence type="ECO:0000259" key="10">
    <source>
        <dbReference type="SMART" id="SM00408"/>
    </source>
</evidence>
<feature type="domain" description="Immunoglobulin" evidence="11">
    <location>
        <begin position="243"/>
        <end position="328"/>
    </location>
</feature>
<dbReference type="PANTHER" id="PTHR11738">
    <property type="entry name" value="MHC CLASS I NK CELL RECEPTOR"/>
    <property type="match status" value="1"/>
</dbReference>
<keyword evidence="5 8" id="KW-1015">Disulfide bond</keyword>
<comment type="similarity">
    <text evidence="2">Belongs to the immunoglobulin superfamily.</text>
</comment>
<dbReference type="OMA" id="FWGLPMG"/>
<dbReference type="SMART" id="SM00409">
    <property type="entry name" value="IG"/>
    <property type="match status" value="4"/>
</dbReference>
<dbReference type="Proteomes" id="UP000233160">
    <property type="component" value="Unassembled WGS sequence"/>
</dbReference>
<evidence type="ECO:0000256" key="4">
    <source>
        <dbReference type="ARBA" id="ARBA00022737"/>
    </source>
</evidence>
<dbReference type="GO" id="GO:0005886">
    <property type="term" value="C:plasma membrane"/>
    <property type="evidence" value="ECO:0007669"/>
    <property type="project" value="UniProtKB-SubCell"/>
</dbReference>
<keyword evidence="6" id="KW-0325">Glycoprotein</keyword>
<feature type="disulfide bond" evidence="8">
    <location>
        <begin position="165"/>
        <end position="208"/>
    </location>
</feature>
<dbReference type="FunFam" id="2.60.40.10:FF:000049">
    <property type="entry name" value="Leukocyte immunoglobulin-like receptor subfamily B member 1"/>
    <property type="match status" value="2"/>
</dbReference>
<keyword evidence="4" id="KW-0677">Repeat</keyword>
<evidence type="ECO:0000256" key="8">
    <source>
        <dbReference type="PIRSR" id="PIRSR001979-1"/>
    </source>
</evidence>
<dbReference type="Pfam" id="PF13895">
    <property type="entry name" value="Ig_2"/>
    <property type="match status" value="1"/>
</dbReference>
<dbReference type="InterPro" id="IPR003599">
    <property type="entry name" value="Ig_sub"/>
</dbReference>
<keyword evidence="3 9" id="KW-0732">Signal</keyword>
<reference evidence="12" key="1">
    <citation type="submission" date="2025-08" db="UniProtKB">
        <authorList>
            <consortium name="Ensembl"/>
        </authorList>
    </citation>
    <scope>IDENTIFICATION</scope>
</reference>
<evidence type="ECO:0000313" key="12">
    <source>
        <dbReference type="Ensembl" id="ENSPCOP00000013502.1"/>
    </source>
</evidence>
<dbReference type="GO" id="GO:0002764">
    <property type="term" value="P:immune response-regulating signaling pathway"/>
    <property type="evidence" value="ECO:0007669"/>
    <property type="project" value="TreeGrafter"/>
</dbReference>
<reference evidence="12" key="2">
    <citation type="submission" date="2025-09" db="UniProtKB">
        <authorList>
            <consortium name="Ensembl"/>
        </authorList>
    </citation>
    <scope>IDENTIFICATION</scope>
</reference>
<feature type="domain" description="Immunoglobulin" evidence="11">
    <location>
        <begin position="434"/>
        <end position="519"/>
    </location>
</feature>
<dbReference type="AlphaFoldDB" id="A0A2K6FHQ5"/>
<evidence type="ECO:0000256" key="2">
    <source>
        <dbReference type="ARBA" id="ARBA00008637"/>
    </source>
</evidence>
<dbReference type="PIRSF" id="PIRSF001979">
    <property type="entry name" value="Alpha_1B_glycoprot_prd"/>
    <property type="match status" value="1"/>
</dbReference>
<keyword evidence="7" id="KW-0393">Immunoglobulin domain</keyword>